<evidence type="ECO:0000256" key="4">
    <source>
        <dbReference type="ARBA" id="ARBA00022898"/>
    </source>
</evidence>
<dbReference type="EMBL" id="CAJC01000177">
    <property type="protein sequence ID" value="CCI54222.1"/>
    <property type="molecule type" value="Genomic_DNA"/>
</dbReference>
<sequence length="495" mass="50862">MPTDPRDLRSDAPLLDAWLTFQEREGHPFTIPGHKHRRDLVGDVIGGDVPLYAGLDSMKLTAGTLDAAQAAAARLWGAEAAYFSVGGSTHGNQALALAVGRPGQPILVARNAHRSMVSALMLGGLDPVWLLPEVDPDTGLPRGISPAQVASALARHPDAAAVHLTDPSYVGTLGDIAGCAEVAHAAGVPLLVDAAWAAHFGFHPDLPRHALEAGADAVVTSAHKTLPAWSQAALVLIRGDVDDGDPTPGAASPCCRLDPARVAAAIDATHTTSPAGAILASIDAARALLARDGEALLGDCLTSVSRLRARLRGIPGLRVLDGPDVDPLKVTLVLPGTGADGNAAEADLIAAGMPVEMADRDTLVAMVTLADTSADLDRLGDLLVATIQRHRGAPRAVATPAAYAVVPEPAMSPRDAYFAPREPVPIEHALGRIGAELIAPYPPGIPVLAPGERITRSVVDALAAAREAGVRIAYAADPTLATLLAVSEPPPTPPA</sequence>
<accession>A0A077MFZ8</accession>
<keyword evidence="5" id="KW-0456">Lyase</keyword>
<dbReference type="Gene3D" id="3.90.100.10">
    <property type="entry name" value="Orn/Lys/Arg decarboxylase, C-terminal domain"/>
    <property type="match status" value="1"/>
</dbReference>
<dbReference type="InterPro" id="IPR036633">
    <property type="entry name" value="Prn/Lys/Arg_de-COase_C_sf"/>
</dbReference>
<name>A0A077MFZ8_9MICO</name>
<dbReference type="Gene3D" id="3.40.640.10">
    <property type="entry name" value="Type I PLP-dependent aspartate aminotransferase-like (Major domain)"/>
    <property type="match status" value="1"/>
</dbReference>
<dbReference type="GO" id="GO:0016831">
    <property type="term" value="F:carboxy-lyase activity"/>
    <property type="evidence" value="ECO:0007669"/>
    <property type="project" value="UniProtKB-KW"/>
</dbReference>
<dbReference type="Pfam" id="PF03711">
    <property type="entry name" value="OKR_DC_1_C"/>
    <property type="match status" value="1"/>
</dbReference>
<keyword evidence="3" id="KW-0210">Decarboxylase</keyword>
<evidence type="ECO:0000259" key="7">
    <source>
        <dbReference type="Pfam" id="PF03711"/>
    </source>
</evidence>
<dbReference type="AlphaFoldDB" id="A0A077MFZ8"/>
<dbReference type="InterPro" id="IPR015421">
    <property type="entry name" value="PyrdxlP-dep_Trfase_major"/>
</dbReference>
<gene>
    <name evidence="8" type="ORF">BN13_640006</name>
</gene>
<keyword evidence="9" id="KW-1185">Reference proteome</keyword>
<comment type="caution">
    <text evidence="8">The sequence shown here is derived from an EMBL/GenBank/DDBJ whole genome shotgun (WGS) entry which is preliminary data.</text>
</comment>
<feature type="domain" description="Orn/Lys/Arg decarboxylases family 1 pyridoxal-P attachment site" evidence="6">
    <location>
        <begin position="13"/>
        <end position="311"/>
    </location>
</feature>
<dbReference type="Pfam" id="PF01276">
    <property type="entry name" value="OKR_DC_1"/>
    <property type="match status" value="1"/>
</dbReference>
<comment type="cofactor">
    <cofactor evidence="1">
        <name>pyridoxal 5'-phosphate</name>
        <dbReference type="ChEBI" id="CHEBI:597326"/>
    </cofactor>
</comment>
<evidence type="ECO:0000256" key="3">
    <source>
        <dbReference type="ARBA" id="ARBA00022793"/>
    </source>
</evidence>
<comment type="similarity">
    <text evidence="2">Belongs to the Orn/Lys/Arg decarboxylase class-I family.</text>
</comment>
<dbReference type="InterPro" id="IPR000310">
    <property type="entry name" value="Orn/Lys/Arg_deCO2ase_major_dom"/>
</dbReference>
<dbReference type="SUPFAM" id="SSF53383">
    <property type="entry name" value="PLP-dependent transferases"/>
    <property type="match status" value="1"/>
</dbReference>
<dbReference type="InterPro" id="IPR015424">
    <property type="entry name" value="PyrdxlP-dep_Trfase"/>
</dbReference>
<evidence type="ECO:0000313" key="9">
    <source>
        <dbReference type="Proteomes" id="UP000035720"/>
    </source>
</evidence>
<dbReference type="PANTHER" id="PTHR43277">
    <property type="entry name" value="ARGININE DECARBOXYLASE"/>
    <property type="match status" value="1"/>
</dbReference>
<dbReference type="RefSeq" id="WP_048546675.1">
    <property type="nucleotide sequence ID" value="NZ_HF571038.1"/>
</dbReference>
<proteinExistence type="inferred from homology"/>
<evidence type="ECO:0000313" key="8">
    <source>
        <dbReference type="EMBL" id="CCI54222.1"/>
    </source>
</evidence>
<dbReference type="OrthoDB" id="9815233at2"/>
<dbReference type="InterPro" id="IPR052357">
    <property type="entry name" value="Orn_Lys_Arg_decarboxylase-I"/>
</dbReference>
<evidence type="ECO:0000256" key="5">
    <source>
        <dbReference type="ARBA" id="ARBA00023239"/>
    </source>
</evidence>
<evidence type="ECO:0000259" key="6">
    <source>
        <dbReference type="Pfam" id="PF01276"/>
    </source>
</evidence>
<organism evidence="8 9">
    <name type="scientific">Nostocoides jenkinsii Ben 74</name>
    <dbReference type="NCBI Taxonomy" id="1193518"/>
    <lineage>
        <taxon>Bacteria</taxon>
        <taxon>Bacillati</taxon>
        <taxon>Actinomycetota</taxon>
        <taxon>Actinomycetes</taxon>
        <taxon>Micrococcales</taxon>
        <taxon>Intrasporangiaceae</taxon>
        <taxon>Nostocoides</taxon>
    </lineage>
</organism>
<dbReference type="PANTHER" id="PTHR43277:SF4">
    <property type="entry name" value="ARGININE DECARBOXYLASE"/>
    <property type="match status" value="1"/>
</dbReference>
<dbReference type="InterPro" id="IPR008286">
    <property type="entry name" value="Prn/Lys/Arg_de-COase_C"/>
</dbReference>
<keyword evidence="4" id="KW-0663">Pyridoxal phosphate</keyword>
<feature type="domain" description="Orn/Lys/Arg decarboxylase C-terminal" evidence="7">
    <location>
        <begin position="398"/>
        <end position="468"/>
    </location>
</feature>
<evidence type="ECO:0000256" key="1">
    <source>
        <dbReference type="ARBA" id="ARBA00001933"/>
    </source>
</evidence>
<reference evidence="8 9" key="1">
    <citation type="journal article" date="2013" name="ISME J.">
        <title>A metabolic model for members of the genus Tetrasphaera involved in enhanced biological phosphorus removal.</title>
        <authorList>
            <person name="Kristiansen R."/>
            <person name="Nguyen H.T.T."/>
            <person name="Saunders A.M."/>
            <person name="Nielsen J.L."/>
            <person name="Wimmer R."/>
            <person name="Le V.Q."/>
            <person name="McIlroy S.J."/>
            <person name="Petrovski S."/>
            <person name="Seviour R.J."/>
            <person name="Calteau A."/>
            <person name="Nielsen K.L."/>
            <person name="Nielsen P.H."/>
        </authorList>
    </citation>
    <scope>NUCLEOTIDE SEQUENCE [LARGE SCALE GENOMIC DNA]</scope>
    <source>
        <strain evidence="8 9">Ben 74</strain>
    </source>
</reference>
<dbReference type="Proteomes" id="UP000035720">
    <property type="component" value="Unassembled WGS sequence"/>
</dbReference>
<protein>
    <submittedName>
        <fullName evidence="8">Orn/Lys/Arg decarboxylase, major region</fullName>
    </submittedName>
</protein>
<dbReference type="STRING" id="1193518.BN13_640006"/>
<evidence type="ECO:0000256" key="2">
    <source>
        <dbReference type="ARBA" id="ARBA00010671"/>
    </source>
</evidence>
<dbReference type="SUPFAM" id="SSF55904">
    <property type="entry name" value="Ornithine decarboxylase C-terminal domain"/>
    <property type="match status" value="1"/>
</dbReference>